<protein>
    <submittedName>
        <fullName evidence="2">Formylglycine-generating enzyme family protein</fullName>
    </submittedName>
</protein>
<sequence length="144" mass="16527">MTSRTSHPLASGYPPVWASAWGQDRYGPWCAVRFQDVEQRLRWLPPGRFLMGCPPGERGRDDYEGPQHQVQLTQGFWMFETPCTQALRQAVMGSNPSRFTGAQRPVENVSWDDCQHFLATFNQRLPELPLVLPTEAQWEYACRG</sequence>
<accession>A0A937W2F4</accession>
<dbReference type="GO" id="GO:0120147">
    <property type="term" value="F:formylglycine-generating oxidase activity"/>
    <property type="evidence" value="ECO:0007669"/>
    <property type="project" value="TreeGrafter"/>
</dbReference>
<dbReference type="InterPro" id="IPR051043">
    <property type="entry name" value="Sulfatase_Mod_Factor_Kinase"/>
</dbReference>
<evidence type="ECO:0000313" key="2">
    <source>
        <dbReference type="EMBL" id="MBM3225407.1"/>
    </source>
</evidence>
<dbReference type="Proteomes" id="UP000712673">
    <property type="component" value="Unassembled WGS sequence"/>
</dbReference>
<dbReference type="InterPro" id="IPR042095">
    <property type="entry name" value="SUMF_sf"/>
</dbReference>
<evidence type="ECO:0000313" key="3">
    <source>
        <dbReference type="Proteomes" id="UP000712673"/>
    </source>
</evidence>
<dbReference type="SUPFAM" id="SSF56436">
    <property type="entry name" value="C-type lectin-like"/>
    <property type="match status" value="1"/>
</dbReference>
<gene>
    <name evidence="2" type="ORF">FJZ47_16610</name>
</gene>
<feature type="non-terminal residue" evidence="2">
    <location>
        <position position="144"/>
    </location>
</feature>
<dbReference type="PANTHER" id="PTHR23150">
    <property type="entry name" value="SULFATASE MODIFYING FACTOR 1, 2"/>
    <property type="match status" value="1"/>
</dbReference>
<dbReference type="Pfam" id="PF03781">
    <property type="entry name" value="FGE-sulfatase"/>
    <property type="match status" value="1"/>
</dbReference>
<proteinExistence type="predicted"/>
<dbReference type="AlphaFoldDB" id="A0A937W2F4"/>
<comment type="caution">
    <text evidence="2">The sequence shown here is derived from an EMBL/GenBank/DDBJ whole genome shotgun (WGS) entry which is preliminary data.</text>
</comment>
<organism evidence="2 3">
    <name type="scientific">Tectimicrobiota bacterium</name>
    <dbReference type="NCBI Taxonomy" id="2528274"/>
    <lineage>
        <taxon>Bacteria</taxon>
        <taxon>Pseudomonadati</taxon>
        <taxon>Nitrospinota/Tectimicrobiota group</taxon>
        <taxon>Candidatus Tectimicrobiota</taxon>
    </lineage>
</organism>
<dbReference type="InterPro" id="IPR016187">
    <property type="entry name" value="CTDL_fold"/>
</dbReference>
<reference evidence="2" key="1">
    <citation type="submission" date="2019-03" db="EMBL/GenBank/DDBJ databases">
        <title>Lake Tanganyika Metagenome-Assembled Genomes (MAGs).</title>
        <authorList>
            <person name="Tran P."/>
        </authorList>
    </citation>
    <scope>NUCLEOTIDE SEQUENCE</scope>
    <source>
        <strain evidence="2">K_DeepCast_65m_m2_066</strain>
    </source>
</reference>
<dbReference type="PANTHER" id="PTHR23150:SF19">
    <property type="entry name" value="FORMYLGLYCINE-GENERATING ENZYME"/>
    <property type="match status" value="1"/>
</dbReference>
<dbReference type="EMBL" id="VGLS01000564">
    <property type="protein sequence ID" value="MBM3225407.1"/>
    <property type="molecule type" value="Genomic_DNA"/>
</dbReference>
<feature type="domain" description="Sulfatase-modifying factor enzyme-like" evidence="1">
    <location>
        <begin position="43"/>
        <end position="144"/>
    </location>
</feature>
<dbReference type="Gene3D" id="3.90.1580.10">
    <property type="entry name" value="paralog of FGE (formylglycine-generating enzyme)"/>
    <property type="match status" value="1"/>
</dbReference>
<evidence type="ECO:0000259" key="1">
    <source>
        <dbReference type="Pfam" id="PF03781"/>
    </source>
</evidence>
<dbReference type="InterPro" id="IPR005532">
    <property type="entry name" value="SUMF_dom"/>
</dbReference>
<name>A0A937W2F4_UNCTE</name>